<dbReference type="InterPro" id="IPR005039">
    <property type="entry name" value="Ant_C"/>
</dbReference>
<evidence type="ECO:0000259" key="1">
    <source>
        <dbReference type="PROSITE" id="PS51750"/>
    </source>
</evidence>
<evidence type="ECO:0000313" key="2">
    <source>
        <dbReference type="EMBL" id="RFZ41348.1"/>
    </source>
</evidence>
<feature type="domain" description="Bro-N" evidence="1">
    <location>
        <begin position="54"/>
        <end position="167"/>
    </location>
</feature>
<dbReference type="Pfam" id="PF03374">
    <property type="entry name" value="ANT"/>
    <property type="match status" value="1"/>
</dbReference>
<dbReference type="InterPro" id="IPR003497">
    <property type="entry name" value="BRO_N_domain"/>
</dbReference>
<dbReference type="SMART" id="SM01040">
    <property type="entry name" value="Bro-N"/>
    <property type="match status" value="1"/>
</dbReference>
<dbReference type="PANTHER" id="PTHR36180">
    <property type="entry name" value="DNA-BINDING PROTEIN-RELATED-RELATED"/>
    <property type="match status" value="1"/>
</dbReference>
<proteinExistence type="predicted"/>
<dbReference type="EMBL" id="PEDF01000080">
    <property type="protein sequence ID" value="RFZ41348.1"/>
    <property type="molecule type" value="Genomic_DNA"/>
</dbReference>
<reference evidence="2 3" key="1">
    <citation type="journal article" date="2018" name="Sci. Rep.">
        <title>Extensive genomic diversity among Mycobacterium marinum strains revealed by whole genome sequencing.</title>
        <authorList>
            <person name="Das S."/>
            <person name="Pettersson B.M."/>
            <person name="Behra P.R."/>
            <person name="Mallick A."/>
            <person name="Cheramie M."/>
            <person name="Ramesh M."/>
            <person name="Shirreff L."/>
            <person name="DuCote T."/>
            <person name="Dasgupta S."/>
            <person name="Ennis D.G."/>
            <person name="Kirsebom L.A."/>
        </authorList>
    </citation>
    <scope>NUCLEOTIDE SEQUENCE [LARGE SCALE GENOMIC DNA]</scope>
    <source>
        <strain evidence="2 3">Davis1</strain>
    </source>
</reference>
<name>A0A3E2MW41_MYCMR</name>
<evidence type="ECO:0000313" key="3">
    <source>
        <dbReference type="Proteomes" id="UP000257451"/>
    </source>
</evidence>
<dbReference type="AlphaFoldDB" id="A0A3E2MW41"/>
<dbReference type="PANTHER" id="PTHR36180:SF2">
    <property type="entry name" value="BRO FAMILY PROTEIN"/>
    <property type="match status" value="1"/>
</dbReference>
<dbReference type="Pfam" id="PF02498">
    <property type="entry name" value="Bro-N"/>
    <property type="match status" value="1"/>
</dbReference>
<dbReference type="RefSeq" id="WP_117432297.1">
    <property type="nucleotide sequence ID" value="NZ_PEDF01000080.1"/>
</dbReference>
<dbReference type="Proteomes" id="UP000257451">
    <property type="component" value="Unassembled WGS sequence"/>
</dbReference>
<dbReference type="PROSITE" id="PS51750">
    <property type="entry name" value="BRO_N"/>
    <property type="match status" value="1"/>
</dbReference>
<gene>
    <name evidence="2" type="ORF">DAVIS_02617</name>
</gene>
<organism evidence="2 3">
    <name type="scientific">Mycobacterium marinum</name>
    <dbReference type="NCBI Taxonomy" id="1781"/>
    <lineage>
        <taxon>Bacteria</taxon>
        <taxon>Bacillati</taxon>
        <taxon>Actinomycetota</taxon>
        <taxon>Actinomycetes</taxon>
        <taxon>Mycobacteriales</taxon>
        <taxon>Mycobacteriaceae</taxon>
        <taxon>Mycobacterium</taxon>
        <taxon>Mycobacterium ulcerans group</taxon>
    </lineage>
</organism>
<accession>A0A3E2MW41</accession>
<sequence length="343" mass="37763">MSSTRETISAGQYRTCANCGDQVDVGLSARDWCAGCEDTAYELAYPEINAAPGALEVFAYKHTQIRTVIINGKRWAVAADICSFLEIKDASASLRRIDDDDKLIIRRSDTPASNRGIWDSFAAQVQSIGLVSEDGATDLVLDSRKPDARRFRRFLTHTVWPSIRDTGSYTTAPALPQTREERLALAVIDAQQMLAEKDEQLAAIAGEKKCLEAAIERDAPLVAKAEAHTGSDSAIHRQAFAREVQHWGQKQGVDIKHSEVMRFLSHTGLFIRGDRTDTGHATADAQRRGLAFTDKGTAKNGHAWATGKLTAAGQDYAWKRITRYIGENGHLRLPRELRCGDPA</sequence>
<comment type="caution">
    <text evidence="2">The sequence shown here is derived from an EMBL/GenBank/DDBJ whole genome shotgun (WGS) entry which is preliminary data.</text>
</comment>
<protein>
    <recommendedName>
        <fullName evidence="1">Bro-N domain-containing protein</fullName>
    </recommendedName>
</protein>
<dbReference type="GO" id="GO:0003677">
    <property type="term" value="F:DNA binding"/>
    <property type="evidence" value="ECO:0007669"/>
    <property type="project" value="InterPro"/>
</dbReference>